<dbReference type="RefSeq" id="XP_020159464.2">
    <property type="nucleotide sequence ID" value="XM_020303875.4"/>
</dbReference>
<dbReference type="Gramene" id="AET5Gv20461800.5">
    <property type="protein sequence ID" value="AET5Gv20461800.5"/>
    <property type="gene ID" value="AET5Gv20461800"/>
</dbReference>
<evidence type="ECO:0000313" key="2">
    <source>
        <dbReference type="EnsemblPlants" id="AET5Gv20461800.5"/>
    </source>
</evidence>
<feature type="region of interest" description="Disordered" evidence="1">
    <location>
        <begin position="231"/>
        <end position="250"/>
    </location>
</feature>
<keyword evidence="3" id="KW-1185">Reference proteome</keyword>
<reference evidence="3" key="2">
    <citation type="journal article" date="2017" name="Nat. Plants">
        <title>The Aegilops tauschii genome reveals multiple impacts of transposons.</title>
        <authorList>
            <person name="Zhao G."/>
            <person name="Zou C."/>
            <person name="Li K."/>
            <person name="Wang K."/>
            <person name="Li T."/>
            <person name="Gao L."/>
            <person name="Zhang X."/>
            <person name="Wang H."/>
            <person name="Yang Z."/>
            <person name="Liu X."/>
            <person name="Jiang W."/>
            <person name="Mao L."/>
            <person name="Kong X."/>
            <person name="Jiao Y."/>
            <person name="Jia J."/>
        </authorList>
    </citation>
    <scope>NUCLEOTIDE SEQUENCE [LARGE SCALE GENOMIC DNA]</scope>
    <source>
        <strain evidence="3">cv. AL8/78</strain>
    </source>
</reference>
<feature type="region of interest" description="Disordered" evidence="1">
    <location>
        <begin position="196"/>
        <end position="221"/>
    </location>
</feature>
<evidence type="ECO:0000313" key="3">
    <source>
        <dbReference type="Proteomes" id="UP000015105"/>
    </source>
</evidence>
<proteinExistence type="predicted"/>
<dbReference type="Proteomes" id="UP000015105">
    <property type="component" value="Chromosome 5D"/>
</dbReference>
<reference evidence="2" key="5">
    <citation type="journal article" date="2021" name="G3 (Bethesda)">
        <title>Aegilops tauschii genome assembly Aet v5.0 features greater sequence contiguity and improved annotation.</title>
        <authorList>
            <person name="Wang L."/>
            <person name="Zhu T."/>
            <person name="Rodriguez J.C."/>
            <person name="Deal K.R."/>
            <person name="Dubcovsky J."/>
            <person name="McGuire P.E."/>
            <person name="Lux T."/>
            <person name="Spannagl M."/>
            <person name="Mayer K.F.X."/>
            <person name="Baldrich P."/>
            <person name="Meyers B.C."/>
            <person name="Huo N."/>
            <person name="Gu Y.Q."/>
            <person name="Zhou H."/>
            <person name="Devos K.M."/>
            <person name="Bennetzen J.L."/>
            <person name="Unver T."/>
            <person name="Budak H."/>
            <person name="Gulick P.J."/>
            <person name="Galiba G."/>
            <person name="Kalapos B."/>
            <person name="Nelson D.R."/>
            <person name="Li P."/>
            <person name="You F.M."/>
            <person name="Luo M.C."/>
            <person name="Dvorak J."/>
        </authorList>
    </citation>
    <scope>NUCLEOTIDE SEQUENCE [LARGE SCALE GENOMIC DNA]</scope>
    <source>
        <strain evidence="2">cv. AL8/78</strain>
    </source>
</reference>
<reference evidence="3" key="1">
    <citation type="journal article" date="2014" name="Science">
        <title>Ancient hybridizations among the ancestral genomes of bread wheat.</title>
        <authorList>
            <consortium name="International Wheat Genome Sequencing Consortium,"/>
            <person name="Marcussen T."/>
            <person name="Sandve S.R."/>
            <person name="Heier L."/>
            <person name="Spannagl M."/>
            <person name="Pfeifer M."/>
            <person name="Jakobsen K.S."/>
            <person name="Wulff B.B."/>
            <person name="Steuernagel B."/>
            <person name="Mayer K.F."/>
            <person name="Olsen O.A."/>
        </authorList>
    </citation>
    <scope>NUCLEOTIDE SEQUENCE [LARGE SCALE GENOMIC DNA]</scope>
    <source>
        <strain evidence="3">cv. AL8/78</strain>
    </source>
</reference>
<dbReference type="EnsemblPlants" id="AET5Gv20461800.5">
    <property type="protein sequence ID" value="AET5Gv20461800.5"/>
    <property type="gene ID" value="AET5Gv20461800"/>
</dbReference>
<accession>A0A453KMN3</accession>
<organism evidence="2 3">
    <name type="scientific">Aegilops tauschii subsp. strangulata</name>
    <name type="common">Goatgrass</name>
    <dbReference type="NCBI Taxonomy" id="200361"/>
    <lineage>
        <taxon>Eukaryota</taxon>
        <taxon>Viridiplantae</taxon>
        <taxon>Streptophyta</taxon>
        <taxon>Embryophyta</taxon>
        <taxon>Tracheophyta</taxon>
        <taxon>Spermatophyta</taxon>
        <taxon>Magnoliopsida</taxon>
        <taxon>Liliopsida</taxon>
        <taxon>Poales</taxon>
        <taxon>Poaceae</taxon>
        <taxon>BOP clade</taxon>
        <taxon>Pooideae</taxon>
        <taxon>Triticodae</taxon>
        <taxon>Triticeae</taxon>
        <taxon>Triticinae</taxon>
        <taxon>Aegilops</taxon>
    </lineage>
</organism>
<dbReference type="AlphaFoldDB" id="A0A453KMN3"/>
<sequence length="309" mass="32982">MFESNDSKNWGSINTMPHPAEDLILSFPSSPGRAAGCWTRPSSPPRAAGRWTPAAADLKLHRRRPHVADLKLHHRLRLAPLLLLRLAPLLAPPAPRALLLFRQVRAKLLHQLNVQCRSTPQVLAQRSDFWSPPASARAVHQKMAEEGRHIAAGDPIRPPRLEDAGLEDCALPPESIAEAFSLAALAVSSRLPHLSLSEDEDEGDDPLAPRGGCVEDAGSTRGAIPDALVGAGGGSEGGADEVVVVGGGGGGGSDEVVVVGRGDEEDRVVVVGEELGQEKRCGKGTREGERRKEEEEEMVEKAILLEDFA</sequence>
<evidence type="ECO:0000256" key="1">
    <source>
        <dbReference type="SAM" id="MobiDB-lite"/>
    </source>
</evidence>
<dbReference type="STRING" id="200361.A0A453KMN3"/>
<name>A0A453KMN3_AEGTS</name>
<feature type="region of interest" description="Disordered" evidence="1">
    <location>
        <begin position="279"/>
        <end position="298"/>
    </location>
</feature>
<dbReference type="PANTHER" id="PTHR36713:SF1">
    <property type="entry name" value="OS09G0344700 PROTEIN"/>
    <property type="match status" value="1"/>
</dbReference>
<reference evidence="2" key="3">
    <citation type="journal article" date="2017" name="Nature">
        <title>Genome sequence of the progenitor of the wheat D genome Aegilops tauschii.</title>
        <authorList>
            <person name="Luo M.C."/>
            <person name="Gu Y.Q."/>
            <person name="Puiu D."/>
            <person name="Wang H."/>
            <person name="Twardziok S.O."/>
            <person name="Deal K.R."/>
            <person name="Huo N."/>
            <person name="Zhu T."/>
            <person name="Wang L."/>
            <person name="Wang Y."/>
            <person name="McGuire P.E."/>
            <person name="Liu S."/>
            <person name="Long H."/>
            <person name="Ramasamy R.K."/>
            <person name="Rodriguez J.C."/>
            <person name="Van S.L."/>
            <person name="Yuan L."/>
            <person name="Wang Z."/>
            <person name="Xia Z."/>
            <person name="Xiao L."/>
            <person name="Anderson O.D."/>
            <person name="Ouyang S."/>
            <person name="Liang Y."/>
            <person name="Zimin A.V."/>
            <person name="Pertea G."/>
            <person name="Qi P."/>
            <person name="Bennetzen J.L."/>
            <person name="Dai X."/>
            <person name="Dawson M.W."/>
            <person name="Muller H.G."/>
            <person name="Kugler K."/>
            <person name="Rivarola-Duarte L."/>
            <person name="Spannagl M."/>
            <person name="Mayer K.F.X."/>
            <person name="Lu F.H."/>
            <person name="Bevan M.W."/>
            <person name="Leroy P."/>
            <person name="Li P."/>
            <person name="You F.M."/>
            <person name="Sun Q."/>
            <person name="Liu Z."/>
            <person name="Lyons E."/>
            <person name="Wicker T."/>
            <person name="Salzberg S.L."/>
            <person name="Devos K.M."/>
            <person name="Dvorak J."/>
        </authorList>
    </citation>
    <scope>NUCLEOTIDE SEQUENCE [LARGE SCALE GENOMIC DNA]</scope>
    <source>
        <strain evidence="2">cv. AL8/78</strain>
    </source>
</reference>
<reference evidence="2" key="4">
    <citation type="submission" date="2019-03" db="UniProtKB">
        <authorList>
            <consortium name="EnsemblPlants"/>
        </authorList>
    </citation>
    <scope>IDENTIFICATION</scope>
</reference>
<dbReference type="GeneID" id="109744730"/>
<dbReference type="PANTHER" id="PTHR36713">
    <property type="entry name" value="OS09G0344700 PROTEIN"/>
    <property type="match status" value="1"/>
</dbReference>
<protein>
    <submittedName>
        <fullName evidence="2">Uncharacterized protein</fullName>
    </submittedName>
</protein>